<dbReference type="AlphaFoldDB" id="A0AB33FY58"/>
<comment type="subcellular location">
    <subcellularLocation>
        <location evidence="1">Cell membrane</location>
        <topology evidence="1">Multi-pass membrane protein</topology>
    </subcellularLocation>
</comment>
<evidence type="ECO:0008006" key="9">
    <source>
        <dbReference type="Google" id="ProtNLM"/>
    </source>
</evidence>
<evidence type="ECO:0000313" key="7">
    <source>
        <dbReference type="EMBL" id="AWL67370.1"/>
    </source>
</evidence>
<dbReference type="InterPro" id="IPR002797">
    <property type="entry name" value="Polysacc_synth"/>
</dbReference>
<feature type="transmembrane region" description="Helical" evidence="6">
    <location>
        <begin position="145"/>
        <end position="168"/>
    </location>
</feature>
<feature type="transmembrane region" description="Helical" evidence="6">
    <location>
        <begin position="386"/>
        <end position="403"/>
    </location>
</feature>
<dbReference type="RefSeq" id="WP_047728086.1">
    <property type="nucleotide sequence ID" value="NZ_CP011642.1"/>
</dbReference>
<reference evidence="7 8" key="1">
    <citation type="submission" date="2018-05" db="EMBL/GenBank/DDBJ databases">
        <title>Klebsiella quasipneumonaiae provides a window into carbapenemase gene transfer, plasmid rearrangements and nosocomial acquisition from the hospital environment.</title>
        <authorList>
            <person name="Mathers A.J."/>
            <person name="Vegesana K."/>
            <person name="Stoesser N."/>
            <person name="Crook D."/>
            <person name="Vaughan A."/>
            <person name="Barry K."/>
            <person name="Parikh H."/>
            <person name="Sebra R."/>
            <person name="Kotay S."/>
            <person name="Walker A.S."/>
            <person name="Sheppard A.E."/>
        </authorList>
    </citation>
    <scope>NUCLEOTIDE SEQUENCE [LARGE SCALE GENOMIC DNA]</scope>
    <source>
        <strain evidence="7 8">CAV1761</strain>
    </source>
</reference>
<dbReference type="PANTHER" id="PTHR30250">
    <property type="entry name" value="PST FAMILY PREDICTED COLANIC ACID TRANSPORTER"/>
    <property type="match status" value="1"/>
</dbReference>
<feature type="transmembrane region" description="Helical" evidence="6">
    <location>
        <begin position="289"/>
        <end position="318"/>
    </location>
</feature>
<evidence type="ECO:0000256" key="6">
    <source>
        <dbReference type="SAM" id="Phobius"/>
    </source>
</evidence>
<keyword evidence="2" id="KW-1003">Cell membrane</keyword>
<name>A0AB33FY58_SERMA</name>
<dbReference type="PANTHER" id="PTHR30250:SF11">
    <property type="entry name" value="O-ANTIGEN TRANSPORTER-RELATED"/>
    <property type="match status" value="1"/>
</dbReference>
<feature type="transmembrane region" description="Helical" evidence="6">
    <location>
        <begin position="119"/>
        <end position="138"/>
    </location>
</feature>
<keyword evidence="5 6" id="KW-0472">Membrane</keyword>
<keyword evidence="3 6" id="KW-0812">Transmembrane</keyword>
<feature type="transmembrane region" description="Helical" evidence="6">
    <location>
        <begin position="174"/>
        <end position="192"/>
    </location>
</feature>
<feature type="transmembrane region" description="Helical" evidence="6">
    <location>
        <begin position="324"/>
        <end position="349"/>
    </location>
</feature>
<dbReference type="Pfam" id="PF01943">
    <property type="entry name" value="Polysacc_synt"/>
    <property type="match status" value="1"/>
</dbReference>
<protein>
    <recommendedName>
        <fullName evidence="9">Flippase</fullName>
    </recommendedName>
</protein>
<evidence type="ECO:0000256" key="1">
    <source>
        <dbReference type="ARBA" id="ARBA00004651"/>
    </source>
</evidence>
<dbReference type="InterPro" id="IPR050833">
    <property type="entry name" value="Poly_Biosynth_Transport"/>
</dbReference>
<dbReference type="GO" id="GO:0005886">
    <property type="term" value="C:plasma membrane"/>
    <property type="evidence" value="ECO:0007669"/>
    <property type="project" value="UniProtKB-SubCell"/>
</dbReference>
<feature type="transmembrane region" description="Helical" evidence="6">
    <location>
        <begin position="12"/>
        <end position="31"/>
    </location>
</feature>
<evidence type="ECO:0000256" key="3">
    <source>
        <dbReference type="ARBA" id="ARBA00022692"/>
    </source>
</evidence>
<evidence type="ECO:0000256" key="4">
    <source>
        <dbReference type="ARBA" id="ARBA00022989"/>
    </source>
</evidence>
<organism evidence="7 8">
    <name type="scientific">Serratia marcescens</name>
    <dbReference type="NCBI Taxonomy" id="615"/>
    <lineage>
        <taxon>Bacteria</taxon>
        <taxon>Pseudomonadati</taxon>
        <taxon>Pseudomonadota</taxon>
        <taxon>Gammaproteobacteria</taxon>
        <taxon>Enterobacterales</taxon>
        <taxon>Yersiniaceae</taxon>
        <taxon>Serratia</taxon>
    </lineage>
</organism>
<evidence type="ECO:0000313" key="8">
    <source>
        <dbReference type="Proteomes" id="UP000245399"/>
    </source>
</evidence>
<feature type="transmembrane region" description="Helical" evidence="6">
    <location>
        <begin position="256"/>
        <end position="277"/>
    </location>
</feature>
<evidence type="ECO:0000256" key="5">
    <source>
        <dbReference type="ARBA" id="ARBA00023136"/>
    </source>
</evidence>
<feature type="transmembrane region" description="Helical" evidence="6">
    <location>
        <begin position="85"/>
        <end position="107"/>
    </location>
</feature>
<accession>A0AB33FY58</accession>
<dbReference type="Proteomes" id="UP000245399">
    <property type="component" value="Chromosome"/>
</dbReference>
<dbReference type="EMBL" id="CP029449">
    <property type="protein sequence ID" value="AWL67370.1"/>
    <property type="molecule type" value="Genomic_DNA"/>
</dbReference>
<sequence>MIKYLNQPLVKNYVSLLLVQGGNFIFPLLVFPLVGRNIGVSEFGNILFCYMVAFYFSIFVDYGFNFSAVRRVSKMEDHHGIGESFYSITCSKIMLATCSLVVMTLMTLSWDKLNPLSDYMLLSSLLIVASMLSPYWLLQGVGKTAAGALITLFARIFTLVVFLCFPITPYSAVLLLVLPNCLAALIMLLWVFSRYHIGQPRFSLPNVTANLKEGWPVFVANSITMVYSASNTILLGIISGPLAAGLYGAAERLVRSGLAVMAPLCQAAYPIICSCRAEQTAKRNKIIKLVLAASFVLGISAFSILNLFSTSIITLLFGEKFVSAAPILAVLSIMLLVIPPAIVLAQLYLLANNHDKVLQRIYIFCSATHCLHIYFTTTLFGALGASYSLVFTELLATLLILYMSMRIFKRENLIGCVS</sequence>
<feature type="transmembrane region" description="Helical" evidence="6">
    <location>
        <begin position="361"/>
        <end position="380"/>
    </location>
</feature>
<evidence type="ECO:0000256" key="2">
    <source>
        <dbReference type="ARBA" id="ARBA00022475"/>
    </source>
</evidence>
<keyword evidence="4 6" id="KW-1133">Transmembrane helix</keyword>
<proteinExistence type="predicted"/>
<gene>
    <name evidence="7" type="ORF">DKC05_06660</name>
</gene>
<feature type="transmembrane region" description="Helical" evidence="6">
    <location>
        <begin position="43"/>
        <end position="64"/>
    </location>
</feature>